<dbReference type="OrthoDB" id="3938489at2759"/>
<evidence type="ECO:0000256" key="1">
    <source>
        <dbReference type="SAM" id="MobiDB-lite"/>
    </source>
</evidence>
<dbReference type="InParanoid" id="A0A2K1QU10"/>
<proteinExistence type="predicted"/>
<protein>
    <submittedName>
        <fullName evidence="2">Uncharacterized protein</fullName>
    </submittedName>
</protein>
<reference evidence="2 3" key="1">
    <citation type="submission" date="2017-06" db="EMBL/GenBank/DDBJ databases">
        <title>Draft genome sequence of a variant of Elsinoe murrayae.</title>
        <authorList>
            <person name="Cheng Q."/>
        </authorList>
    </citation>
    <scope>NUCLEOTIDE SEQUENCE [LARGE SCALE GENOMIC DNA]</scope>
    <source>
        <strain evidence="2 3">CQ-2017a</strain>
    </source>
</reference>
<feature type="region of interest" description="Disordered" evidence="1">
    <location>
        <begin position="144"/>
        <end position="180"/>
    </location>
</feature>
<feature type="compositionally biased region" description="Basic and acidic residues" evidence="1">
    <location>
        <begin position="169"/>
        <end position="180"/>
    </location>
</feature>
<dbReference type="EMBL" id="NKHZ01000039">
    <property type="protein sequence ID" value="PNS18542.1"/>
    <property type="molecule type" value="Genomic_DNA"/>
</dbReference>
<organism evidence="2 3">
    <name type="scientific">Sphaceloma murrayae</name>
    <dbReference type="NCBI Taxonomy" id="2082308"/>
    <lineage>
        <taxon>Eukaryota</taxon>
        <taxon>Fungi</taxon>
        <taxon>Dikarya</taxon>
        <taxon>Ascomycota</taxon>
        <taxon>Pezizomycotina</taxon>
        <taxon>Dothideomycetes</taxon>
        <taxon>Dothideomycetidae</taxon>
        <taxon>Myriangiales</taxon>
        <taxon>Elsinoaceae</taxon>
        <taxon>Sphaceloma</taxon>
    </lineage>
</organism>
<evidence type="ECO:0000313" key="2">
    <source>
        <dbReference type="EMBL" id="PNS18542.1"/>
    </source>
</evidence>
<accession>A0A2K1QU10</accession>
<name>A0A2K1QU10_9PEZI</name>
<feature type="compositionally biased region" description="Basic and acidic residues" evidence="1">
    <location>
        <begin position="151"/>
        <end position="162"/>
    </location>
</feature>
<keyword evidence="3" id="KW-1185">Reference proteome</keyword>
<evidence type="ECO:0000313" key="3">
    <source>
        <dbReference type="Proteomes" id="UP000243797"/>
    </source>
</evidence>
<sequence length="180" mass="19411">MDFHYMSIPVSFAHTEPLFVPLSRTTSADSIESAESIAPTSSHIALVLPRRRQSDYDNMDALSKETMGLPIFISSSTGAAVSSASPGFSSPSTFAAHSTAAQDSIISGKRISQALDFALTSLELIIVKSEELIVKSAGLLLDTTDEEEIEQRDPDAESERSESICNAIKDQDGRVEGWLD</sequence>
<dbReference type="Proteomes" id="UP000243797">
    <property type="component" value="Unassembled WGS sequence"/>
</dbReference>
<gene>
    <name evidence="2" type="ORF">CAC42_5081</name>
</gene>
<comment type="caution">
    <text evidence="2">The sequence shown here is derived from an EMBL/GenBank/DDBJ whole genome shotgun (WGS) entry which is preliminary data.</text>
</comment>
<dbReference type="AlphaFoldDB" id="A0A2K1QU10"/>